<reference evidence="2 3" key="1">
    <citation type="journal article" date="2014" name="Nature">
        <title>An environmental bacterial taxon with a large and distinct metabolic repertoire.</title>
        <authorList>
            <person name="Wilson M.C."/>
            <person name="Mori T."/>
            <person name="Ruckert C."/>
            <person name="Uria A.R."/>
            <person name="Helf M.J."/>
            <person name="Takada K."/>
            <person name="Gernert C."/>
            <person name="Steffens U.A."/>
            <person name="Heycke N."/>
            <person name="Schmitt S."/>
            <person name="Rinke C."/>
            <person name="Helfrich E.J."/>
            <person name="Brachmann A.O."/>
            <person name="Gurgui C."/>
            <person name="Wakimoto T."/>
            <person name="Kracht M."/>
            <person name="Crusemann M."/>
            <person name="Hentschel U."/>
            <person name="Abe I."/>
            <person name="Matsunaga S."/>
            <person name="Kalinowski J."/>
            <person name="Takeyama H."/>
            <person name="Piel J."/>
        </authorList>
    </citation>
    <scope>NUCLEOTIDE SEQUENCE [LARGE SCALE GENOMIC DNA]</scope>
    <source>
        <strain evidence="3">TSY2</strain>
    </source>
</reference>
<name>W4LWT4_9BACT</name>
<evidence type="ECO:0000313" key="2">
    <source>
        <dbReference type="EMBL" id="ETX02226.1"/>
    </source>
</evidence>
<comment type="caution">
    <text evidence="2">The sequence shown here is derived from an EMBL/GenBank/DDBJ whole genome shotgun (WGS) entry which is preliminary data.</text>
</comment>
<accession>W4LWT4</accession>
<dbReference type="Proteomes" id="UP000019140">
    <property type="component" value="Unassembled WGS sequence"/>
</dbReference>
<gene>
    <name evidence="2" type="ORF">ETSY2_35950</name>
</gene>
<organism evidence="2 3">
    <name type="scientific">Candidatus Entotheonella gemina</name>
    <dbReference type="NCBI Taxonomy" id="1429439"/>
    <lineage>
        <taxon>Bacteria</taxon>
        <taxon>Pseudomonadati</taxon>
        <taxon>Nitrospinota/Tectimicrobiota group</taxon>
        <taxon>Candidatus Tectimicrobiota</taxon>
        <taxon>Candidatus Entotheonellia</taxon>
        <taxon>Candidatus Entotheonellales</taxon>
        <taxon>Candidatus Entotheonellaceae</taxon>
        <taxon>Candidatus Entotheonella</taxon>
    </lineage>
</organism>
<dbReference type="EMBL" id="AZHX01001552">
    <property type="protein sequence ID" value="ETX02226.1"/>
    <property type="molecule type" value="Genomic_DNA"/>
</dbReference>
<evidence type="ECO:0000256" key="1">
    <source>
        <dbReference type="SAM" id="MobiDB-lite"/>
    </source>
</evidence>
<sequence length="197" mass="21014">MWKNKRRAWMGGGFAALLIIPRAFLFYSERAPDVSSQLLVEARCGVAAGGKLSGDRVRVTCGMSTAEIETAISQAVAEFDLQTLIDQTQKNQIKDLKAVEALAEKLGLTPEAAINILKMLKTPKSATVPVAKRFAVLTAPYINVAVKMQALPAAASTVPSQPPPGIPPGTRSPATDVERGDPGRNQTCHSRVCCSGW</sequence>
<keyword evidence="3" id="KW-1185">Reference proteome</keyword>
<protein>
    <submittedName>
        <fullName evidence="2">Uncharacterized protein</fullName>
    </submittedName>
</protein>
<dbReference type="AlphaFoldDB" id="W4LWT4"/>
<proteinExistence type="predicted"/>
<dbReference type="HOGENOM" id="CLU_1381901_0_0_7"/>
<feature type="region of interest" description="Disordered" evidence="1">
    <location>
        <begin position="155"/>
        <end position="189"/>
    </location>
</feature>
<evidence type="ECO:0000313" key="3">
    <source>
        <dbReference type="Proteomes" id="UP000019140"/>
    </source>
</evidence>